<accession>A0A445BCA6</accession>
<gene>
    <name evidence="1" type="ORF">Ahy_A10g051292</name>
</gene>
<evidence type="ECO:0000313" key="2">
    <source>
        <dbReference type="Proteomes" id="UP000289738"/>
    </source>
</evidence>
<proteinExistence type="predicted"/>
<protein>
    <submittedName>
        <fullName evidence="1">Uncharacterized protein</fullName>
    </submittedName>
</protein>
<name>A0A445BCA6_ARAHY</name>
<keyword evidence="2" id="KW-1185">Reference proteome</keyword>
<organism evidence="1 2">
    <name type="scientific">Arachis hypogaea</name>
    <name type="common">Peanut</name>
    <dbReference type="NCBI Taxonomy" id="3818"/>
    <lineage>
        <taxon>Eukaryota</taxon>
        <taxon>Viridiplantae</taxon>
        <taxon>Streptophyta</taxon>
        <taxon>Embryophyta</taxon>
        <taxon>Tracheophyta</taxon>
        <taxon>Spermatophyta</taxon>
        <taxon>Magnoliopsida</taxon>
        <taxon>eudicotyledons</taxon>
        <taxon>Gunneridae</taxon>
        <taxon>Pentapetalae</taxon>
        <taxon>rosids</taxon>
        <taxon>fabids</taxon>
        <taxon>Fabales</taxon>
        <taxon>Fabaceae</taxon>
        <taxon>Papilionoideae</taxon>
        <taxon>50 kb inversion clade</taxon>
        <taxon>dalbergioids sensu lato</taxon>
        <taxon>Dalbergieae</taxon>
        <taxon>Pterocarpus clade</taxon>
        <taxon>Arachis</taxon>
    </lineage>
</organism>
<evidence type="ECO:0000313" key="1">
    <source>
        <dbReference type="EMBL" id="RYR36303.1"/>
    </source>
</evidence>
<comment type="caution">
    <text evidence="1">The sequence shown here is derived from an EMBL/GenBank/DDBJ whole genome shotgun (WGS) entry which is preliminary data.</text>
</comment>
<dbReference type="Proteomes" id="UP000289738">
    <property type="component" value="Chromosome A10"/>
</dbReference>
<dbReference type="EMBL" id="SDMP01000010">
    <property type="protein sequence ID" value="RYR36303.1"/>
    <property type="molecule type" value="Genomic_DNA"/>
</dbReference>
<sequence>MWSLKFKYLYQYHHRSLHLDGSCKVEEKMEVLDIIPLSIYVESTIQIHSSVPSQKPTSLLELSPLPIEGLKSEPLINLLYKQVSEDNGHYESQTPKHETNLYLPSSISMEFDAPADSSTNTKILNENSIAKENMKVTTKLIIPSIVQENICFVCGYGGFEEALIYC</sequence>
<dbReference type="AlphaFoldDB" id="A0A445BCA6"/>
<reference evidence="1 2" key="1">
    <citation type="submission" date="2019-01" db="EMBL/GenBank/DDBJ databases">
        <title>Sequencing of cultivated peanut Arachis hypogaea provides insights into genome evolution and oil improvement.</title>
        <authorList>
            <person name="Chen X."/>
        </authorList>
    </citation>
    <scope>NUCLEOTIDE SEQUENCE [LARGE SCALE GENOMIC DNA]</scope>
    <source>
        <strain evidence="2">cv. Fuhuasheng</strain>
        <tissue evidence="1">Leaves</tissue>
    </source>
</reference>